<proteinExistence type="predicted"/>
<keyword evidence="2" id="KW-1185">Reference proteome</keyword>
<reference evidence="1 2" key="1">
    <citation type="submission" date="2014-06" db="EMBL/GenBank/DDBJ databases">
        <authorList>
            <person name="Swart Estienne"/>
        </authorList>
    </citation>
    <scope>NUCLEOTIDE SEQUENCE [LARGE SCALE GENOMIC DNA]</scope>
    <source>
        <strain evidence="1 2">130c</strain>
    </source>
</reference>
<dbReference type="AlphaFoldDB" id="A0A077ZYI8"/>
<accession>A0A077ZYI8</accession>
<dbReference type="InParanoid" id="A0A077ZYI8"/>
<evidence type="ECO:0000313" key="2">
    <source>
        <dbReference type="Proteomes" id="UP000039865"/>
    </source>
</evidence>
<dbReference type="EMBL" id="CCKQ01003148">
    <property type="protein sequence ID" value="CDW74257.1"/>
    <property type="molecule type" value="Genomic_DNA"/>
</dbReference>
<organism evidence="1 2">
    <name type="scientific">Stylonychia lemnae</name>
    <name type="common">Ciliate</name>
    <dbReference type="NCBI Taxonomy" id="5949"/>
    <lineage>
        <taxon>Eukaryota</taxon>
        <taxon>Sar</taxon>
        <taxon>Alveolata</taxon>
        <taxon>Ciliophora</taxon>
        <taxon>Intramacronucleata</taxon>
        <taxon>Spirotrichea</taxon>
        <taxon>Stichotrichia</taxon>
        <taxon>Sporadotrichida</taxon>
        <taxon>Oxytrichidae</taxon>
        <taxon>Stylonychinae</taxon>
        <taxon>Stylonychia</taxon>
    </lineage>
</organism>
<gene>
    <name evidence="1" type="primary">Contig810.g880</name>
    <name evidence="1" type="ORF">STYLEM_3251</name>
</gene>
<protein>
    <submittedName>
        <fullName evidence="1">Uncharacterized protein</fullName>
    </submittedName>
</protein>
<evidence type="ECO:0000313" key="1">
    <source>
        <dbReference type="EMBL" id="CDW74257.1"/>
    </source>
</evidence>
<name>A0A077ZYI8_STYLE</name>
<sequence length="529" mass="62322">MSRYLSKVSQDKTQGNLNLPESKLVQTLALNIKEKSMNDFKAEEEVNLFEGIQDSRQERFVYVQQHNLLIISLVEEINQSDRVAVNNQIGCCWVKVDDLKQSQIGFNLKNKTLLQINKCITQLKFLNEQLVYMSYYKPMCQYIVVMRLEEVQSFQNVDGILEQSLLQMEPQVDAFNKQQKQNGQLNQLPDFQFIKINDSSQIYVMKQKQSQMTELSQIKIDNHFIIEELLQGVKYIYSKRDLERVQSFGKKDIFIQQLQNVYLMDSGHNLKYLDPLTLQLSQVAKFDIDSNFSVLNIWLTHNIIVISAQNSQTKDTFYYLIYDIFSSQLINQYPTQQRPIADKIFIEQIQRDIYAYNSTSKVFTKIKIFSRIPKLFESSTLELDCKQCIVNRKSDIYIKDGQFQIEVKIGRSVYMSIYDIGKNFQRLTTLEEDAFYFLQQSKLAYITQSDFYNQGNFLEMAKAFKTTRDIKLADLTENDRFIKIIDDEILLNNQRLIEVEEVFKQKIHFKDLFMIQDKHLNANYAAYID</sequence>
<dbReference type="Proteomes" id="UP000039865">
    <property type="component" value="Unassembled WGS sequence"/>
</dbReference>